<reference evidence="2" key="1">
    <citation type="journal article" date="2019" name="MBio">
        <title>Virus Genomes from Deep Sea Sediments Expand the Ocean Megavirome and Support Independent Origins of Viral Gigantism.</title>
        <authorList>
            <person name="Backstrom D."/>
            <person name="Yutin N."/>
            <person name="Jorgensen S.L."/>
            <person name="Dharamshi J."/>
            <person name="Homa F."/>
            <person name="Zaremba-Niedwiedzka K."/>
            <person name="Spang A."/>
            <person name="Wolf Y.I."/>
            <person name="Koonin E.V."/>
            <person name="Ettema T.J."/>
        </authorList>
    </citation>
    <scope>NUCLEOTIDE SEQUENCE</scope>
</reference>
<name>A0A481ZB93_9VIRU</name>
<dbReference type="EMBL" id="MK500589">
    <property type="protein sequence ID" value="QBK93047.1"/>
    <property type="molecule type" value="Genomic_DNA"/>
</dbReference>
<gene>
    <name evidence="2" type="ORF">LCPAC403_01810</name>
</gene>
<organism evidence="2">
    <name type="scientific">Pithovirus LCPAC403</name>
    <dbReference type="NCBI Taxonomy" id="2506596"/>
    <lineage>
        <taxon>Viruses</taxon>
        <taxon>Pithoviruses</taxon>
    </lineage>
</organism>
<evidence type="ECO:0000256" key="1">
    <source>
        <dbReference type="SAM" id="MobiDB-lite"/>
    </source>
</evidence>
<accession>A0A481ZB93</accession>
<protein>
    <submittedName>
        <fullName evidence="2">Uncharacterized protein</fullName>
    </submittedName>
</protein>
<proteinExistence type="predicted"/>
<evidence type="ECO:0000313" key="2">
    <source>
        <dbReference type="EMBL" id="QBK93047.1"/>
    </source>
</evidence>
<feature type="region of interest" description="Disordered" evidence="1">
    <location>
        <begin position="1"/>
        <end position="20"/>
    </location>
</feature>
<sequence>MSRKGLPCHQHSPGGRTYTKEKPQCNTFTNRGNVCKGYAIEKDRQGDYVCRVHRITSEVCEGVTNTGLYCKNPLYKGKQETRNGEKYCYLHYLYAHGICMAETKTGKYCKSLPYKYGDGYCYTHRDKEVEKILKEIHQEEKDRTIKAHKATLDKKALRLSEESAKLYKINLERDALLNMIRLSTQTSFPSRAKDEIFEMIFNKGYREVKGTSFKGIEKKSIEYQRDAMISILVDLFGNQKSSKGEDMYNTVYLLAFNDFRTRYKKMKKMKKFRKHKIPSIHDVYNKILIDRKEKRKIESEERKKKEKEQILSGITTKEEIAAKKVKRRDELRVYLRKKYNIPKPRKLKYSGDIGIEREFSKEYFEITQIDDDIGECPKVTYQPKSEWKTNNKKFNFHPDDTIMLNPDRDRGLVEHDKDNELTLRDDYPLGTYNQHREESDIEYCEIPFETVQPFLHYTSPFKRKVCGLDYEMRYGLKIHMDRVGDFDAFIAKCIEIDHNPVDSYNIIELYAFEKQKPREWTESEEPPREAYKKFVHKKKREAAQSG</sequence>